<proteinExistence type="predicted"/>
<sequence length="36" mass="4022">MDAIDTAVFSISLSIHKDNTTTFSSIVFFELGVWDL</sequence>
<name>A0A0E9WC23_ANGAN</name>
<protein>
    <submittedName>
        <fullName evidence="1">Uncharacterized protein</fullName>
    </submittedName>
</protein>
<reference evidence="1" key="2">
    <citation type="journal article" date="2015" name="Fish Shellfish Immunol.">
        <title>Early steps in the European eel (Anguilla anguilla)-Vibrio vulnificus interaction in the gills: Role of the RtxA13 toxin.</title>
        <authorList>
            <person name="Callol A."/>
            <person name="Pajuelo D."/>
            <person name="Ebbesson L."/>
            <person name="Teles M."/>
            <person name="MacKenzie S."/>
            <person name="Amaro C."/>
        </authorList>
    </citation>
    <scope>NUCLEOTIDE SEQUENCE</scope>
</reference>
<reference evidence="1" key="1">
    <citation type="submission" date="2014-11" db="EMBL/GenBank/DDBJ databases">
        <authorList>
            <person name="Amaro Gonzalez C."/>
        </authorList>
    </citation>
    <scope>NUCLEOTIDE SEQUENCE</scope>
</reference>
<accession>A0A0E9WC23</accession>
<organism evidence="1">
    <name type="scientific">Anguilla anguilla</name>
    <name type="common">European freshwater eel</name>
    <name type="synonym">Muraena anguilla</name>
    <dbReference type="NCBI Taxonomy" id="7936"/>
    <lineage>
        <taxon>Eukaryota</taxon>
        <taxon>Metazoa</taxon>
        <taxon>Chordata</taxon>
        <taxon>Craniata</taxon>
        <taxon>Vertebrata</taxon>
        <taxon>Euteleostomi</taxon>
        <taxon>Actinopterygii</taxon>
        <taxon>Neopterygii</taxon>
        <taxon>Teleostei</taxon>
        <taxon>Anguilliformes</taxon>
        <taxon>Anguillidae</taxon>
        <taxon>Anguilla</taxon>
    </lineage>
</organism>
<dbReference type="AlphaFoldDB" id="A0A0E9WC23"/>
<evidence type="ECO:0000313" key="1">
    <source>
        <dbReference type="EMBL" id="JAH87038.1"/>
    </source>
</evidence>
<dbReference type="EMBL" id="GBXM01021539">
    <property type="protein sequence ID" value="JAH87038.1"/>
    <property type="molecule type" value="Transcribed_RNA"/>
</dbReference>